<feature type="transmembrane region" description="Helical" evidence="7">
    <location>
        <begin position="43"/>
        <end position="68"/>
    </location>
</feature>
<keyword evidence="5 7" id="KW-1133">Transmembrane helix</keyword>
<reference evidence="8" key="2">
    <citation type="submission" date="2021-08" db="EMBL/GenBank/DDBJ databases">
        <authorList>
            <person name="Tani A."/>
            <person name="Ola A."/>
            <person name="Ogura Y."/>
            <person name="Katsura K."/>
            <person name="Hayashi T."/>
        </authorList>
    </citation>
    <scope>NUCLEOTIDE SEQUENCE</scope>
    <source>
        <strain evidence="8">DSM 16372</strain>
    </source>
</reference>
<comment type="subcellular location">
    <subcellularLocation>
        <location evidence="1">Cell membrane</location>
        <topology evidence="1">Multi-pass membrane protein</topology>
    </subcellularLocation>
</comment>
<keyword evidence="4 7" id="KW-0812">Transmembrane</keyword>
<dbReference type="Pfam" id="PF04226">
    <property type="entry name" value="Transgly_assoc"/>
    <property type="match status" value="1"/>
</dbReference>
<accession>A0AAV4ZQA4</accession>
<feature type="transmembrane region" description="Helical" evidence="7">
    <location>
        <begin position="74"/>
        <end position="93"/>
    </location>
</feature>
<evidence type="ECO:0000256" key="4">
    <source>
        <dbReference type="ARBA" id="ARBA00022692"/>
    </source>
</evidence>
<keyword evidence="9" id="KW-1185">Reference proteome</keyword>
<evidence type="ECO:0008006" key="10">
    <source>
        <dbReference type="Google" id="ProtNLM"/>
    </source>
</evidence>
<keyword evidence="6 7" id="KW-0472">Membrane</keyword>
<evidence type="ECO:0000256" key="7">
    <source>
        <dbReference type="SAM" id="Phobius"/>
    </source>
</evidence>
<evidence type="ECO:0000256" key="5">
    <source>
        <dbReference type="ARBA" id="ARBA00022989"/>
    </source>
</evidence>
<gene>
    <name evidence="8" type="ORF">BHAOGJBA_3275</name>
</gene>
<evidence type="ECO:0000256" key="1">
    <source>
        <dbReference type="ARBA" id="ARBA00004651"/>
    </source>
</evidence>
<comment type="caution">
    <text evidence="8">The sequence shown here is derived from an EMBL/GenBank/DDBJ whole genome shotgun (WGS) entry which is preliminary data.</text>
</comment>
<dbReference type="EMBL" id="BPQO01000013">
    <property type="protein sequence ID" value="GJD89745.1"/>
    <property type="molecule type" value="Genomic_DNA"/>
</dbReference>
<dbReference type="PANTHER" id="PTHR33884">
    <property type="entry name" value="UPF0410 PROTEIN YMGE"/>
    <property type="match status" value="1"/>
</dbReference>
<evidence type="ECO:0000313" key="9">
    <source>
        <dbReference type="Proteomes" id="UP001055247"/>
    </source>
</evidence>
<reference evidence="8" key="1">
    <citation type="journal article" date="2016" name="Front. Microbiol.">
        <title>Genome Sequence of the Piezophilic, Mesophilic Sulfate-Reducing Bacterium Desulfovibrio indicus J2T.</title>
        <authorList>
            <person name="Cao J."/>
            <person name="Maignien L."/>
            <person name="Shao Z."/>
            <person name="Alain K."/>
            <person name="Jebbar M."/>
        </authorList>
    </citation>
    <scope>NUCLEOTIDE SEQUENCE</scope>
    <source>
        <strain evidence="8">DSM 16372</strain>
    </source>
</reference>
<evidence type="ECO:0000256" key="2">
    <source>
        <dbReference type="ARBA" id="ARBA00011006"/>
    </source>
</evidence>
<dbReference type="AlphaFoldDB" id="A0AAV4ZQA4"/>
<dbReference type="GO" id="GO:0005886">
    <property type="term" value="C:plasma membrane"/>
    <property type="evidence" value="ECO:0007669"/>
    <property type="project" value="UniProtKB-SubCell"/>
</dbReference>
<proteinExistence type="inferred from homology"/>
<dbReference type="Proteomes" id="UP001055247">
    <property type="component" value="Unassembled WGS sequence"/>
</dbReference>
<comment type="similarity">
    <text evidence="2">Belongs to the UPF0410 family.</text>
</comment>
<evidence type="ECO:0000256" key="3">
    <source>
        <dbReference type="ARBA" id="ARBA00022475"/>
    </source>
</evidence>
<feature type="transmembrane region" description="Helical" evidence="7">
    <location>
        <begin position="12"/>
        <end position="31"/>
    </location>
</feature>
<name>A0AAV4ZQA4_9HYPH</name>
<organism evidence="8 9">
    <name type="scientific">Methylobacterium hispanicum</name>
    <dbReference type="NCBI Taxonomy" id="270350"/>
    <lineage>
        <taxon>Bacteria</taxon>
        <taxon>Pseudomonadati</taxon>
        <taxon>Pseudomonadota</taxon>
        <taxon>Alphaproteobacteria</taxon>
        <taxon>Hyphomicrobiales</taxon>
        <taxon>Methylobacteriaceae</taxon>
        <taxon>Methylobacterium</taxon>
    </lineage>
</organism>
<sequence length="103" mass="10880">MRSVDIRTYAQGFAMEILWTIIIGFLAGVIAKFIMPGDKEPAGFILTTILGIVGAFVATFIGQAVGWYGPNQGAGFIGAIVGAVIVLAIYGFIATRSSRTSTY</sequence>
<evidence type="ECO:0000313" key="8">
    <source>
        <dbReference type="EMBL" id="GJD89745.1"/>
    </source>
</evidence>
<keyword evidence="3" id="KW-1003">Cell membrane</keyword>
<evidence type="ECO:0000256" key="6">
    <source>
        <dbReference type="ARBA" id="ARBA00023136"/>
    </source>
</evidence>
<dbReference type="InterPro" id="IPR007341">
    <property type="entry name" value="Transgly_assoc"/>
</dbReference>
<dbReference type="PANTHER" id="PTHR33884:SF7">
    <property type="entry name" value="BSL8023 PROTEIN"/>
    <property type="match status" value="1"/>
</dbReference>
<protein>
    <recommendedName>
        <fullName evidence="10">Transglycosylase</fullName>
    </recommendedName>
</protein>